<keyword evidence="4" id="KW-1185">Reference proteome</keyword>
<evidence type="ECO:0000259" key="2">
    <source>
        <dbReference type="Pfam" id="PF07833"/>
    </source>
</evidence>
<reference evidence="4" key="1">
    <citation type="journal article" date="2010" name="Stand. Genomic Sci.">
        <title>Complete genome sequence of Syntrophothermus lipocalidus type strain (TGB-C1T).</title>
        <authorList>
            <consortium name="US DOE Joint Genome Institute (JGI-PGF)"/>
            <person name="Djao O."/>
            <person name="Zhang X."/>
            <person name="Lucas S."/>
            <person name="Lapidus A."/>
            <person name="Glavina Del Rio T."/>
            <person name="Nolan M."/>
            <person name="Tice H."/>
            <person name="Cheng J."/>
            <person name="Han C."/>
            <person name="Tapia R."/>
            <person name="Goodwin L."/>
            <person name="Pitluck S."/>
            <person name="Liolios K."/>
            <person name="Ivanova N."/>
            <person name="Mavromatis K."/>
            <person name="Mikhailova N."/>
            <person name="Ovchinnikova G."/>
            <person name="Pati A."/>
            <person name="Brambilla E."/>
            <person name="Chen A."/>
            <person name="Palaniappan K."/>
            <person name="Land M."/>
            <person name="Hauser L."/>
            <person name="Chang Y."/>
            <person name="Jeffries C."/>
            <person name="Rohde M."/>
            <person name="Sikorski J."/>
            <person name="Spring S."/>
            <person name="Goker M."/>
            <person name="Detter J."/>
            <person name="Woyke T."/>
            <person name="Bristow J."/>
            <person name="Eisen J."/>
            <person name="Markowitz V."/>
            <person name="Hugenholtz P."/>
            <person name="Kyrpides N."/>
            <person name="Klenk H."/>
        </authorList>
    </citation>
    <scope>NUCLEOTIDE SEQUENCE [LARGE SCALE GENOMIC DNA]</scope>
    <source>
        <strain evidence="4">DSM 12680 / TGB-C1</strain>
    </source>
</reference>
<dbReference type="Pfam" id="PF07833">
    <property type="entry name" value="Cu_amine_oxidN1"/>
    <property type="match status" value="1"/>
</dbReference>
<dbReference type="HOGENOM" id="CLU_1609952_0_0_9"/>
<organism evidence="3 4">
    <name type="scientific">Syntrophothermus lipocalidus (strain DSM 12680 / TGB-C1)</name>
    <dbReference type="NCBI Taxonomy" id="643648"/>
    <lineage>
        <taxon>Bacteria</taxon>
        <taxon>Bacillati</taxon>
        <taxon>Bacillota</taxon>
        <taxon>Clostridia</taxon>
        <taxon>Eubacteriales</taxon>
        <taxon>Syntrophomonadaceae</taxon>
        <taxon>Syntrophothermus</taxon>
    </lineage>
</organism>
<dbReference type="EMBL" id="CP002048">
    <property type="protein sequence ID" value="ADI02781.1"/>
    <property type="molecule type" value="Genomic_DNA"/>
</dbReference>
<dbReference type="InterPro" id="IPR036582">
    <property type="entry name" value="Mao_N_sf"/>
</dbReference>
<protein>
    <submittedName>
        <fullName evidence="3">Copper amine oxidase domain protein</fullName>
    </submittedName>
</protein>
<keyword evidence="1" id="KW-0732">Signal</keyword>
<dbReference type="Proteomes" id="UP000000378">
    <property type="component" value="Chromosome"/>
</dbReference>
<dbReference type="AlphaFoldDB" id="D7CQ03"/>
<dbReference type="Gene3D" id="3.30.457.10">
    <property type="entry name" value="Copper amine oxidase-like, N-terminal domain"/>
    <property type="match status" value="1"/>
</dbReference>
<feature type="domain" description="Copper amine oxidase-like N-terminal" evidence="2">
    <location>
        <begin position="41"/>
        <end position="160"/>
    </location>
</feature>
<dbReference type="RefSeq" id="WP_013176183.1">
    <property type="nucleotide sequence ID" value="NC_014220.1"/>
</dbReference>
<accession>D7CQ03</accession>
<feature type="signal peptide" evidence="1">
    <location>
        <begin position="1"/>
        <end position="23"/>
    </location>
</feature>
<gene>
    <name evidence="3" type="ordered locus">Slip_2034</name>
</gene>
<dbReference type="SUPFAM" id="SSF55383">
    <property type="entry name" value="Copper amine oxidase, domain N"/>
    <property type="match status" value="2"/>
</dbReference>
<dbReference type="KEGG" id="slp:Slip_2034"/>
<reference evidence="3 4" key="2">
    <citation type="journal article" date="2010" name="Stand. Genomic Sci.">
        <title>Complete genome sequence of Syntrophothermus lipocalidus type strain (TGB-C1).</title>
        <authorList>
            <person name="Djao O.D."/>
            <person name="Zhang X."/>
            <person name="Lucas S."/>
            <person name="Lapidus A."/>
            <person name="Del Rio T.G."/>
            <person name="Nolan M."/>
            <person name="Tice H."/>
            <person name="Cheng J.F."/>
            <person name="Han C."/>
            <person name="Tapia R."/>
            <person name="Goodwin L."/>
            <person name="Pitluck S."/>
            <person name="Liolios K."/>
            <person name="Ivanova N."/>
            <person name="Mavromatis K."/>
            <person name="Mikhailova N."/>
            <person name="Ovchinnikova G."/>
            <person name="Pati A."/>
            <person name="Brambilla E."/>
            <person name="Chen A."/>
            <person name="Palaniappan K."/>
            <person name="Land M."/>
            <person name="Hauser L."/>
            <person name="Chang Y.J."/>
            <person name="Jeffries C.D."/>
            <person name="Rohde M."/>
            <person name="Sikorski J."/>
            <person name="Spring S."/>
            <person name="Goker M."/>
            <person name="Detter J.C."/>
            <person name="Woyke T."/>
            <person name="Bristow J."/>
            <person name="Eisen J.A."/>
            <person name="Markowitz V."/>
            <person name="Hugenholtz P."/>
            <person name="Kyrpides N.C."/>
            <person name="Klenk H.P."/>
        </authorList>
    </citation>
    <scope>NUCLEOTIDE SEQUENCE [LARGE SCALE GENOMIC DNA]</scope>
    <source>
        <strain evidence="4">DSM 12680 / TGB-C1</strain>
    </source>
</reference>
<dbReference type="InterPro" id="IPR012854">
    <property type="entry name" value="Cu_amine_oxidase-like_N"/>
</dbReference>
<evidence type="ECO:0000313" key="4">
    <source>
        <dbReference type="Proteomes" id="UP000000378"/>
    </source>
</evidence>
<evidence type="ECO:0000256" key="1">
    <source>
        <dbReference type="SAM" id="SignalP"/>
    </source>
</evidence>
<proteinExistence type="predicted"/>
<dbReference type="STRING" id="643648.Slip_2034"/>
<feature type="chain" id="PRO_5003094439" evidence="1">
    <location>
        <begin position="24"/>
        <end position="165"/>
    </location>
</feature>
<name>D7CQ03_SYNLT</name>
<dbReference type="eggNOG" id="COG3858">
    <property type="taxonomic scope" value="Bacteria"/>
</dbReference>
<evidence type="ECO:0000313" key="3">
    <source>
        <dbReference type="EMBL" id="ADI02781.1"/>
    </source>
</evidence>
<sequence>MRKLMSILVAVLVLLAFSGPAFAWVISEEDYAGQAPVKILINGKEFTCQDQKPFTLYGRTYLPFREIGEALGYKVEYVPQKGPCRAIISWEDKDGTYVNLYPGSTSMYVVPQGDQSKVYRKSIDIPLVVKETNRTVLPIRPVAEAFGWKVEWDGKTRTAILTKGV</sequence>